<feature type="region of interest" description="Disordered" evidence="3">
    <location>
        <begin position="27"/>
        <end position="275"/>
    </location>
</feature>
<dbReference type="GO" id="GO:0032956">
    <property type="term" value="P:regulation of actin cytoskeleton organization"/>
    <property type="evidence" value="ECO:0007669"/>
    <property type="project" value="TreeGrafter"/>
</dbReference>
<protein>
    <submittedName>
        <fullName evidence="4">Uncharacterized protein</fullName>
    </submittedName>
</protein>
<dbReference type="SMART" id="SM00320">
    <property type="entry name" value="WD40"/>
    <property type="match status" value="5"/>
</dbReference>
<evidence type="ECO:0000256" key="1">
    <source>
        <dbReference type="ARBA" id="ARBA00009890"/>
    </source>
</evidence>
<accession>A0A1L9WHQ9</accession>
<dbReference type="PANTHER" id="PTHR19842:SF2">
    <property type="entry name" value="WD REPEAT PROTEIN (AFU_ORTHOLOGUE AFUA_5G04300)"/>
    <property type="match status" value="1"/>
</dbReference>
<name>A0A1L9WHQ9_ASPA1</name>
<dbReference type="InterPro" id="IPR036322">
    <property type="entry name" value="WD40_repeat_dom_sf"/>
</dbReference>
<evidence type="ECO:0000256" key="3">
    <source>
        <dbReference type="SAM" id="MobiDB-lite"/>
    </source>
</evidence>
<reference evidence="5" key="1">
    <citation type="journal article" date="2017" name="Genome Biol.">
        <title>Comparative genomics reveals high biological diversity and specific adaptations in the industrially and medically important fungal genus Aspergillus.</title>
        <authorList>
            <person name="de Vries R.P."/>
            <person name="Riley R."/>
            <person name="Wiebenga A."/>
            <person name="Aguilar-Osorio G."/>
            <person name="Amillis S."/>
            <person name="Uchima C.A."/>
            <person name="Anderluh G."/>
            <person name="Asadollahi M."/>
            <person name="Askin M."/>
            <person name="Barry K."/>
            <person name="Battaglia E."/>
            <person name="Bayram O."/>
            <person name="Benocci T."/>
            <person name="Braus-Stromeyer S.A."/>
            <person name="Caldana C."/>
            <person name="Canovas D."/>
            <person name="Cerqueira G.C."/>
            <person name="Chen F."/>
            <person name="Chen W."/>
            <person name="Choi C."/>
            <person name="Clum A."/>
            <person name="Dos Santos R.A."/>
            <person name="Damasio A.R."/>
            <person name="Diallinas G."/>
            <person name="Emri T."/>
            <person name="Fekete E."/>
            <person name="Flipphi M."/>
            <person name="Freyberg S."/>
            <person name="Gallo A."/>
            <person name="Gournas C."/>
            <person name="Habgood R."/>
            <person name="Hainaut M."/>
            <person name="Harispe M.L."/>
            <person name="Henrissat B."/>
            <person name="Hilden K.S."/>
            <person name="Hope R."/>
            <person name="Hossain A."/>
            <person name="Karabika E."/>
            <person name="Karaffa L."/>
            <person name="Karanyi Z."/>
            <person name="Krasevec N."/>
            <person name="Kuo A."/>
            <person name="Kusch H."/>
            <person name="LaButti K."/>
            <person name="Lagendijk E.L."/>
            <person name="Lapidus A."/>
            <person name="Levasseur A."/>
            <person name="Lindquist E."/>
            <person name="Lipzen A."/>
            <person name="Logrieco A.F."/>
            <person name="MacCabe A."/>
            <person name="Maekelae M.R."/>
            <person name="Malavazi I."/>
            <person name="Melin P."/>
            <person name="Meyer V."/>
            <person name="Mielnichuk N."/>
            <person name="Miskei M."/>
            <person name="Molnar A.P."/>
            <person name="Mule G."/>
            <person name="Ngan C.Y."/>
            <person name="Orejas M."/>
            <person name="Orosz E."/>
            <person name="Ouedraogo J.P."/>
            <person name="Overkamp K.M."/>
            <person name="Park H.-S."/>
            <person name="Perrone G."/>
            <person name="Piumi F."/>
            <person name="Punt P.J."/>
            <person name="Ram A.F."/>
            <person name="Ramon A."/>
            <person name="Rauscher S."/>
            <person name="Record E."/>
            <person name="Riano-Pachon D.M."/>
            <person name="Robert V."/>
            <person name="Roehrig J."/>
            <person name="Ruller R."/>
            <person name="Salamov A."/>
            <person name="Salih N.S."/>
            <person name="Samson R.A."/>
            <person name="Sandor E."/>
            <person name="Sanguinetti M."/>
            <person name="Schuetze T."/>
            <person name="Sepcic K."/>
            <person name="Shelest E."/>
            <person name="Sherlock G."/>
            <person name="Sophianopoulou V."/>
            <person name="Squina F.M."/>
            <person name="Sun H."/>
            <person name="Susca A."/>
            <person name="Todd R.B."/>
            <person name="Tsang A."/>
            <person name="Unkles S.E."/>
            <person name="van de Wiele N."/>
            <person name="van Rossen-Uffink D."/>
            <person name="Oliveira J.V."/>
            <person name="Vesth T.C."/>
            <person name="Visser J."/>
            <person name="Yu J.-H."/>
            <person name="Zhou M."/>
            <person name="Andersen M.R."/>
            <person name="Archer D.B."/>
            <person name="Baker S.E."/>
            <person name="Benoit I."/>
            <person name="Brakhage A.A."/>
            <person name="Braus G.H."/>
            <person name="Fischer R."/>
            <person name="Frisvad J.C."/>
            <person name="Goldman G.H."/>
            <person name="Houbraken J."/>
            <person name="Oakley B."/>
            <person name="Pocsi I."/>
            <person name="Scazzocchio C."/>
            <person name="Seiboth B."/>
            <person name="vanKuyk P.A."/>
            <person name="Wortman J."/>
            <person name="Dyer P.S."/>
            <person name="Grigoriev I.V."/>
        </authorList>
    </citation>
    <scope>NUCLEOTIDE SEQUENCE [LARGE SCALE GENOMIC DNA]</scope>
    <source>
        <strain evidence="5">ATCC 16872 / CBS 172.66 / WB 5094</strain>
    </source>
</reference>
<evidence type="ECO:0000313" key="5">
    <source>
        <dbReference type="Proteomes" id="UP000184546"/>
    </source>
</evidence>
<dbReference type="GO" id="GO:0031932">
    <property type="term" value="C:TORC2 complex"/>
    <property type="evidence" value="ECO:0007669"/>
    <property type="project" value="InterPro"/>
</dbReference>
<feature type="compositionally biased region" description="Polar residues" evidence="3">
    <location>
        <begin position="237"/>
        <end position="246"/>
    </location>
</feature>
<evidence type="ECO:0000313" key="4">
    <source>
        <dbReference type="EMBL" id="OJJ95711.1"/>
    </source>
</evidence>
<feature type="coiled-coil region" evidence="2">
    <location>
        <begin position="819"/>
        <end position="846"/>
    </location>
</feature>
<dbReference type="Pfam" id="PF00400">
    <property type="entry name" value="WD40"/>
    <property type="match status" value="1"/>
</dbReference>
<dbReference type="FunFam" id="2.130.10.10:FF:000969">
    <property type="entry name" value="WD repeat protein"/>
    <property type="match status" value="1"/>
</dbReference>
<dbReference type="GeneID" id="30970761"/>
<comment type="similarity">
    <text evidence="1">Belongs to the WD repeat LST8 family.</text>
</comment>
<feature type="compositionally biased region" description="Polar residues" evidence="3">
    <location>
        <begin position="265"/>
        <end position="275"/>
    </location>
</feature>
<dbReference type="VEuPathDB" id="FungiDB:ASPACDRAFT_126505"/>
<dbReference type="GO" id="GO:0031929">
    <property type="term" value="P:TOR signaling"/>
    <property type="evidence" value="ECO:0007669"/>
    <property type="project" value="InterPro"/>
</dbReference>
<feature type="compositionally biased region" description="Basic and acidic residues" evidence="3">
    <location>
        <begin position="70"/>
        <end position="82"/>
    </location>
</feature>
<dbReference type="RefSeq" id="XP_020052051.1">
    <property type="nucleotide sequence ID" value="XM_020196947.1"/>
</dbReference>
<feature type="compositionally biased region" description="Basic and acidic residues" evidence="3">
    <location>
        <begin position="34"/>
        <end position="54"/>
    </location>
</feature>
<feature type="compositionally biased region" description="Basic and acidic residues" evidence="3">
    <location>
        <begin position="165"/>
        <end position="174"/>
    </location>
</feature>
<keyword evidence="5" id="KW-1185">Reference proteome</keyword>
<dbReference type="InterPro" id="IPR001680">
    <property type="entry name" value="WD40_rpt"/>
</dbReference>
<organism evidence="4 5">
    <name type="scientific">Aspergillus aculeatus (strain ATCC 16872 / CBS 172.66 / WB 5094)</name>
    <dbReference type="NCBI Taxonomy" id="690307"/>
    <lineage>
        <taxon>Eukaryota</taxon>
        <taxon>Fungi</taxon>
        <taxon>Dikarya</taxon>
        <taxon>Ascomycota</taxon>
        <taxon>Pezizomycotina</taxon>
        <taxon>Eurotiomycetes</taxon>
        <taxon>Eurotiomycetidae</taxon>
        <taxon>Eurotiales</taxon>
        <taxon>Aspergillaceae</taxon>
        <taxon>Aspergillus</taxon>
        <taxon>Aspergillus subgen. Circumdati</taxon>
    </lineage>
</organism>
<feature type="compositionally biased region" description="Basic residues" evidence="3">
    <location>
        <begin position="100"/>
        <end position="110"/>
    </location>
</feature>
<dbReference type="STRING" id="690307.A0A1L9WHQ9"/>
<dbReference type="GO" id="GO:0031931">
    <property type="term" value="C:TORC1 complex"/>
    <property type="evidence" value="ECO:0007669"/>
    <property type="project" value="InterPro"/>
</dbReference>
<dbReference type="Gene3D" id="2.130.10.10">
    <property type="entry name" value="YVTN repeat-like/Quinoprotein amine dehydrogenase"/>
    <property type="match status" value="1"/>
</dbReference>
<dbReference type="OMA" id="EEIMCGA"/>
<dbReference type="OrthoDB" id="10248252at2759"/>
<feature type="compositionally biased region" description="Polar residues" evidence="3">
    <location>
        <begin position="117"/>
        <end position="130"/>
    </location>
</feature>
<dbReference type="SUPFAM" id="SSF50978">
    <property type="entry name" value="WD40 repeat-like"/>
    <property type="match status" value="1"/>
</dbReference>
<gene>
    <name evidence="4" type="ORF">ASPACDRAFT_126505</name>
</gene>
<evidence type="ECO:0000256" key="2">
    <source>
        <dbReference type="SAM" id="Coils"/>
    </source>
</evidence>
<dbReference type="PANTHER" id="PTHR19842">
    <property type="entry name" value="G BETA-LIKE PROTEIN GBL"/>
    <property type="match status" value="1"/>
</dbReference>
<proteinExistence type="inferred from homology"/>
<dbReference type="Proteomes" id="UP000184546">
    <property type="component" value="Unassembled WGS sequence"/>
</dbReference>
<dbReference type="InterPro" id="IPR015943">
    <property type="entry name" value="WD40/YVTN_repeat-like_dom_sf"/>
</dbReference>
<dbReference type="EMBL" id="KV878988">
    <property type="protein sequence ID" value="OJJ95711.1"/>
    <property type="molecule type" value="Genomic_DNA"/>
</dbReference>
<keyword evidence="2" id="KW-0175">Coiled coil</keyword>
<dbReference type="AlphaFoldDB" id="A0A1L9WHQ9"/>
<dbReference type="InterPro" id="IPR037588">
    <property type="entry name" value="MLST8"/>
</dbReference>
<sequence length="951" mass="105948">MSHWFTLQESDDDESVVEEAENLLAQFLGSSKPVKREATQSVDRTETPTIHDRSPATGGTRSLTLPRTPESLRPRSQDKLPITDHSQVSDSTKADSTKAARARRSGRSRKGPANYYDRSNYQGFGSSSEVSQDHEEALVRSSRPRKGPAESYDGSNDEGSGLDRGVSRGREETVVRSSRPRKGPANYYDRSNYEGFGLDGGASRSRGDNLLRSSRPRRDRSDSLVPNPLRRRRGRSYASSPCSSVQHEPERPHPDSCLATPPLHYTQSGPAKDPSNTLTALLQQRQLGRSTARKIRIQASDNLEKSWTWKGASGDVIVLGWSPDGTKFAAGAAAQCDEDNMAYNRNNNLLFGDLTTNTLQELPDHWVPRPRTRAANNLNLHDSRLFMSVTAIEWWDDALFTASYDNTVRLWHSSSKGTGCFEQLWHDTRVEVMARSKYVPNLLATGTREIGLWRLDERTYTFLETRKSRSNKAIEMVPSSLAWGTIQETGNILLAGLCEKGHDSLTPDGQLVAWQVSEASITPLNLLPGSQNVFDIKWHPSLPVAAVANYIAHSPYKAFKESRSSVRIYEPLRSKVSVMEFECPALDINDVTFCPTNTNYLTASCTDGATYVWDYRNPAEILHKLQHGEVLNPLDQNQSREQADVGVRTALWGNTVCEFYSGATDGVVKRWNILRASEDVLEKDLARLDEEIMSLSFSPDKTNLLVGDAAGGIHMLSSGPFSRTDDNAIEYKPACEPPRTVSPDKPDTGVAAGAELLRSGQLERHPVYGVGKGPYYDGPFAAWARPENTPADELAYTRLADKWQALQLDGLDPRYRFALEEKDRQQVELQRKIAQARNQRAGYKKRIHVDAKGIIDLCSDEESEISEPPYKPKRRLVESHMNVAGVDVIDLTSDMVQAPIPEPPISTVPAVSSAPVRPLLSSPVDEDLREALEEDFWWPPNETVDPNFKDD</sequence>